<evidence type="ECO:0000313" key="2">
    <source>
        <dbReference type="EMBL" id="KAG9229563.1"/>
    </source>
</evidence>
<proteinExistence type="predicted"/>
<organism evidence="2 3">
    <name type="scientific">Amylocarpus encephaloides</name>
    <dbReference type="NCBI Taxonomy" id="45428"/>
    <lineage>
        <taxon>Eukaryota</taxon>
        <taxon>Fungi</taxon>
        <taxon>Dikarya</taxon>
        <taxon>Ascomycota</taxon>
        <taxon>Pezizomycotina</taxon>
        <taxon>Leotiomycetes</taxon>
        <taxon>Helotiales</taxon>
        <taxon>Helotiales incertae sedis</taxon>
        <taxon>Amylocarpus</taxon>
    </lineage>
</organism>
<sequence>MSQPPLDSGGFLPSPTLTTPASPSPSISSTTSSLPHPRSRALKPGSAKEDAVRRYVEGRLLHISRRYAKKYQPPEGMEGEVVGYVRMGDVCKDLGDVVDVLWISGTPSLQIPYLLNIALALTTYMTAFPPAPIAMFALLRKLDRVFTSLLKGEDSETGEFLPGFEGGRSRGMSRTDMVRVKSLVESTRVLVVEVMSKEPEDEGEDESEPDGEGGESNGWMGDDEEMEMDVARVYEGTIVMLNEFGFGFVAGEGPSS</sequence>
<accession>A0A9P7YAP8</accession>
<name>A0A9P7YAP8_9HELO</name>
<protein>
    <recommendedName>
        <fullName evidence="4">Meiotic recombination protein DMC1</fullName>
    </recommendedName>
</protein>
<dbReference type="PANTHER" id="PTHR37781:SF1">
    <property type="entry name" value="ADR380WP"/>
    <property type="match status" value="1"/>
</dbReference>
<feature type="region of interest" description="Disordered" evidence="1">
    <location>
        <begin position="194"/>
        <end position="222"/>
    </location>
</feature>
<dbReference type="Proteomes" id="UP000824998">
    <property type="component" value="Unassembled WGS sequence"/>
</dbReference>
<keyword evidence="3" id="KW-1185">Reference proteome</keyword>
<evidence type="ECO:0008006" key="4">
    <source>
        <dbReference type="Google" id="ProtNLM"/>
    </source>
</evidence>
<dbReference type="PANTHER" id="PTHR37781">
    <property type="entry name" value="TFIIH COMPLEX SUBUNIT"/>
    <property type="match status" value="1"/>
</dbReference>
<feature type="region of interest" description="Disordered" evidence="1">
    <location>
        <begin position="1"/>
        <end position="50"/>
    </location>
</feature>
<feature type="compositionally biased region" description="Acidic residues" evidence="1">
    <location>
        <begin position="199"/>
        <end position="213"/>
    </location>
</feature>
<comment type="caution">
    <text evidence="2">The sequence shown here is derived from an EMBL/GenBank/DDBJ whole genome shotgun (WGS) entry which is preliminary data.</text>
</comment>
<feature type="compositionally biased region" description="Low complexity" evidence="1">
    <location>
        <begin position="12"/>
        <end position="35"/>
    </location>
</feature>
<dbReference type="GO" id="GO:0005675">
    <property type="term" value="C:transcription factor TFIIH holo complex"/>
    <property type="evidence" value="ECO:0007669"/>
    <property type="project" value="TreeGrafter"/>
</dbReference>
<dbReference type="EMBL" id="MU251754">
    <property type="protein sequence ID" value="KAG9229563.1"/>
    <property type="molecule type" value="Genomic_DNA"/>
</dbReference>
<reference evidence="2" key="1">
    <citation type="journal article" date="2021" name="IMA Fungus">
        <title>Genomic characterization of three marine fungi, including Emericellopsis atlantica sp. nov. with signatures of a generalist lifestyle and marine biomass degradation.</title>
        <authorList>
            <person name="Hagestad O.C."/>
            <person name="Hou L."/>
            <person name="Andersen J.H."/>
            <person name="Hansen E.H."/>
            <person name="Altermark B."/>
            <person name="Li C."/>
            <person name="Kuhnert E."/>
            <person name="Cox R.J."/>
            <person name="Crous P.W."/>
            <person name="Spatafora J.W."/>
            <person name="Lail K."/>
            <person name="Amirebrahimi M."/>
            <person name="Lipzen A."/>
            <person name="Pangilinan J."/>
            <person name="Andreopoulos W."/>
            <person name="Hayes R.D."/>
            <person name="Ng V."/>
            <person name="Grigoriev I.V."/>
            <person name="Jackson S.A."/>
            <person name="Sutton T.D.S."/>
            <person name="Dobson A.D.W."/>
            <person name="Rama T."/>
        </authorList>
    </citation>
    <scope>NUCLEOTIDE SEQUENCE</scope>
    <source>
        <strain evidence="2">TRa018bII</strain>
    </source>
</reference>
<dbReference type="Pfam" id="PF17110">
    <property type="entry name" value="TFB6"/>
    <property type="match status" value="1"/>
</dbReference>
<dbReference type="OrthoDB" id="5420410at2759"/>
<dbReference type="AlphaFoldDB" id="A0A9P7YAP8"/>
<dbReference type="InterPro" id="IPR031349">
    <property type="entry name" value="Tfb6"/>
</dbReference>
<evidence type="ECO:0000256" key="1">
    <source>
        <dbReference type="SAM" id="MobiDB-lite"/>
    </source>
</evidence>
<evidence type="ECO:0000313" key="3">
    <source>
        <dbReference type="Proteomes" id="UP000824998"/>
    </source>
</evidence>
<gene>
    <name evidence="2" type="ORF">BJ875DRAFT_433367</name>
</gene>